<proteinExistence type="predicted"/>
<sequence length="69" mass="7601">MIIRGKNKGETGIINRVIRSRNRVKKHIKVESSSLRLLLIDGSHGTSWAQVDAFITSLKSSIGAEKKGL</sequence>
<evidence type="ECO:0000259" key="3">
    <source>
        <dbReference type="Pfam" id="PF00467"/>
    </source>
</evidence>
<keyword evidence="5" id="KW-1185">Reference proteome</keyword>
<dbReference type="GO" id="GO:0005840">
    <property type="term" value="C:ribosome"/>
    <property type="evidence" value="ECO:0007669"/>
    <property type="project" value="UniProtKB-KW"/>
</dbReference>
<gene>
    <name evidence="4" type="ORF">MUK42_34544</name>
</gene>
<dbReference type="Proteomes" id="UP001055439">
    <property type="component" value="Chromosome 6"/>
</dbReference>
<dbReference type="InterPro" id="IPR041988">
    <property type="entry name" value="Ribosomal_uL24_KOW"/>
</dbReference>
<dbReference type="GO" id="GO:0003723">
    <property type="term" value="F:RNA binding"/>
    <property type="evidence" value="ECO:0007669"/>
    <property type="project" value="InterPro"/>
</dbReference>
<organism evidence="4 5">
    <name type="scientific">Musa troglodytarum</name>
    <name type="common">fe'i banana</name>
    <dbReference type="NCBI Taxonomy" id="320322"/>
    <lineage>
        <taxon>Eukaryota</taxon>
        <taxon>Viridiplantae</taxon>
        <taxon>Streptophyta</taxon>
        <taxon>Embryophyta</taxon>
        <taxon>Tracheophyta</taxon>
        <taxon>Spermatophyta</taxon>
        <taxon>Magnoliopsida</taxon>
        <taxon>Liliopsida</taxon>
        <taxon>Zingiberales</taxon>
        <taxon>Musaceae</taxon>
        <taxon>Musa</taxon>
    </lineage>
</organism>
<dbReference type="Pfam" id="PF00467">
    <property type="entry name" value="KOW"/>
    <property type="match status" value="1"/>
</dbReference>
<evidence type="ECO:0000256" key="1">
    <source>
        <dbReference type="ARBA" id="ARBA00022980"/>
    </source>
</evidence>
<keyword evidence="1" id="KW-0689">Ribosomal protein</keyword>
<evidence type="ECO:0000313" key="4">
    <source>
        <dbReference type="EMBL" id="URE10848.1"/>
    </source>
</evidence>
<evidence type="ECO:0000256" key="2">
    <source>
        <dbReference type="ARBA" id="ARBA00023274"/>
    </source>
</evidence>
<protein>
    <recommendedName>
        <fullName evidence="3">KOW domain-containing protein</fullName>
    </recommendedName>
</protein>
<reference evidence="4" key="1">
    <citation type="submission" date="2022-05" db="EMBL/GenBank/DDBJ databases">
        <title>The Musa troglodytarum L. genome provides insights into the mechanism of non-climacteric behaviour and enrichment of carotenoids.</title>
        <authorList>
            <person name="Wang J."/>
        </authorList>
    </citation>
    <scope>NUCLEOTIDE SEQUENCE</scope>
    <source>
        <tissue evidence="4">Leaf</tissue>
    </source>
</reference>
<dbReference type="EMBL" id="CP097508">
    <property type="protein sequence ID" value="URE10848.1"/>
    <property type="molecule type" value="Genomic_DNA"/>
</dbReference>
<dbReference type="GO" id="GO:1990904">
    <property type="term" value="C:ribonucleoprotein complex"/>
    <property type="evidence" value="ECO:0007669"/>
    <property type="project" value="UniProtKB-KW"/>
</dbReference>
<feature type="domain" description="KOW" evidence="3">
    <location>
        <begin position="1"/>
        <end position="24"/>
    </location>
</feature>
<name>A0A9E7GGU5_9LILI</name>
<dbReference type="CDD" id="cd06089">
    <property type="entry name" value="KOW_RPL26"/>
    <property type="match status" value="1"/>
</dbReference>
<evidence type="ECO:0000313" key="5">
    <source>
        <dbReference type="Proteomes" id="UP001055439"/>
    </source>
</evidence>
<dbReference type="InterPro" id="IPR005824">
    <property type="entry name" value="KOW"/>
</dbReference>
<keyword evidence="2" id="KW-0687">Ribonucleoprotein</keyword>
<dbReference type="AlphaFoldDB" id="A0A9E7GGU5"/>
<accession>A0A9E7GGU5</accession>